<dbReference type="PANTHER" id="PTHR21198">
    <property type="entry name" value="GLUTAMATE RACEMASE"/>
    <property type="match status" value="1"/>
</dbReference>
<dbReference type="EC" id="5.1.1.-" evidence="3"/>
<organism evidence="3 4">
    <name type="scientific">Candidatus Haliotispira prima</name>
    <dbReference type="NCBI Taxonomy" id="3034016"/>
    <lineage>
        <taxon>Bacteria</taxon>
        <taxon>Pseudomonadati</taxon>
        <taxon>Spirochaetota</taxon>
        <taxon>Spirochaetia</taxon>
        <taxon>Spirochaetales</taxon>
        <taxon>Spirochaetaceae</taxon>
        <taxon>Candidatus Haliotispira</taxon>
    </lineage>
</organism>
<evidence type="ECO:0000256" key="1">
    <source>
        <dbReference type="ARBA" id="ARBA00007847"/>
    </source>
</evidence>
<gene>
    <name evidence="3" type="ORF">P0082_04190</name>
</gene>
<dbReference type="InterPro" id="IPR004380">
    <property type="entry name" value="Asp_race"/>
</dbReference>
<dbReference type="InterPro" id="IPR001920">
    <property type="entry name" value="Asp/Glu_race"/>
</dbReference>
<evidence type="ECO:0000256" key="2">
    <source>
        <dbReference type="ARBA" id="ARBA00023235"/>
    </source>
</evidence>
<dbReference type="NCBIfam" id="TIGR00035">
    <property type="entry name" value="asp_race"/>
    <property type="match status" value="1"/>
</dbReference>
<dbReference type="InterPro" id="IPR033134">
    <property type="entry name" value="Asp/Glu_racemase_AS_2"/>
</dbReference>
<protein>
    <submittedName>
        <fullName evidence="3">Amino acid racemase</fullName>
        <ecNumber evidence="3">5.1.1.-</ecNumber>
    </submittedName>
</protein>
<dbReference type="EMBL" id="CP123443">
    <property type="protein sequence ID" value="WGK70066.1"/>
    <property type="molecule type" value="Genomic_DNA"/>
</dbReference>
<keyword evidence="4" id="KW-1185">Reference proteome</keyword>
<proteinExistence type="inferred from homology"/>
<name>A0ABY8MJK0_9SPIO</name>
<comment type="similarity">
    <text evidence="1">Belongs to the aspartate/glutamate racemases family.</text>
</comment>
<dbReference type="Pfam" id="PF01177">
    <property type="entry name" value="Asp_Glu_race"/>
    <property type="match status" value="1"/>
</dbReference>
<dbReference type="GO" id="GO:0016853">
    <property type="term" value="F:isomerase activity"/>
    <property type="evidence" value="ECO:0007669"/>
    <property type="project" value="UniProtKB-KW"/>
</dbReference>
<dbReference type="Proteomes" id="UP001228690">
    <property type="component" value="Chromosome"/>
</dbReference>
<dbReference type="PROSITE" id="PS00924">
    <property type="entry name" value="ASP_GLU_RACEMASE_2"/>
    <property type="match status" value="1"/>
</dbReference>
<dbReference type="Gene3D" id="3.40.50.1860">
    <property type="match status" value="2"/>
</dbReference>
<dbReference type="RefSeq" id="WP_326928272.1">
    <property type="nucleotide sequence ID" value="NZ_CP123443.1"/>
</dbReference>
<keyword evidence="2 3" id="KW-0413">Isomerase</keyword>
<sequence length="248" mass="27188">MVRKTIGIVGGVGPQAGIDLQSKIIRFTEASKDQEHLSVVHVSFSCQIGDRSEYLLAPESQPNPGEAVYKVIELLFRSGAQVIGIPCNTCHAPPIFDPMRDRVARELGPEIKLLHMIEEVCKVARAGGFHKIGLLATQGSYNSNLYVDIFREQDIEILHPKTEAQCRRVHSSIYDPKFGIKANSGKPDNEFARNILLSEADILVSRGAQAIIMGCTEIPLVLRENELSVPVFDATAILAQALVSQAMD</sequence>
<accession>A0ABY8MJK0</accession>
<evidence type="ECO:0000313" key="4">
    <source>
        <dbReference type="Proteomes" id="UP001228690"/>
    </source>
</evidence>
<dbReference type="PANTHER" id="PTHR21198:SF7">
    <property type="entry name" value="ASPARTATE-GLUTAMATE RACEMASE FAMILY"/>
    <property type="match status" value="1"/>
</dbReference>
<dbReference type="SUPFAM" id="SSF53681">
    <property type="entry name" value="Aspartate/glutamate racemase"/>
    <property type="match status" value="2"/>
</dbReference>
<dbReference type="InterPro" id="IPR015942">
    <property type="entry name" value="Asp/Glu/hydantoin_racemase"/>
</dbReference>
<evidence type="ECO:0000313" key="3">
    <source>
        <dbReference type="EMBL" id="WGK70066.1"/>
    </source>
</evidence>
<reference evidence="3 4" key="1">
    <citation type="submission" date="2023-04" db="EMBL/GenBank/DDBJ databases">
        <title>Spirochaete genome identified in red abalone sample constitutes a novel genus.</title>
        <authorList>
            <person name="Sharma S.P."/>
            <person name="Purcell C.M."/>
            <person name="Hyde J.R."/>
            <person name="Severin A.J."/>
        </authorList>
    </citation>
    <scope>NUCLEOTIDE SEQUENCE [LARGE SCALE GENOMIC DNA]</scope>
    <source>
        <strain evidence="3 4">SP-2023</strain>
    </source>
</reference>